<dbReference type="Gene3D" id="3.30.43.10">
    <property type="entry name" value="Uridine Diphospho-n-acetylenolpyruvylglucosamine Reductase, domain 2"/>
    <property type="match status" value="1"/>
</dbReference>
<evidence type="ECO:0000256" key="1">
    <source>
        <dbReference type="ARBA" id="ARBA00022630"/>
    </source>
</evidence>
<keyword evidence="2" id="KW-0274">FAD</keyword>
<dbReference type="InterPro" id="IPR036318">
    <property type="entry name" value="FAD-bd_PCMH-like_sf"/>
</dbReference>
<dbReference type="PANTHER" id="PTHR42659">
    <property type="entry name" value="XANTHINE DEHYDROGENASE SUBUNIT C-RELATED"/>
    <property type="match status" value="1"/>
</dbReference>
<dbReference type="InterPro" id="IPR002346">
    <property type="entry name" value="Mopterin_DH_FAD-bd"/>
</dbReference>
<proteinExistence type="predicted"/>
<organism evidence="5 6">
    <name type="scientific">Thermus scotoductus</name>
    <dbReference type="NCBI Taxonomy" id="37636"/>
    <lineage>
        <taxon>Bacteria</taxon>
        <taxon>Thermotogati</taxon>
        <taxon>Deinococcota</taxon>
        <taxon>Deinococci</taxon>
        <taxon>Thermales</taxon>
        <taxon>Thermaceae</taxon>
        <taxon>Thermus</taxon>
    </lineage>
</organism>
<evidence type="ECO:0000256" key="2">
    <source>
        <dbReference type="ARBA" id="ARBA00022827"/>
    </source>
</evidence>
<reference evidence="5 6" key="1">
    <citation type="journal article" date="2019" name="Extremophiles">
        <title>Biogeography of thermophiles and predominance of Thermus scotoductus in domestic water heaters.</title>
        <authorList>
            <person name="Wilpiszeski R.L."/>
            <person name="Zhang Z."/>
            <person name="House C.H."/>
        </authorList>
    </citation>
    <scope>NUCLEOTIDE SEQUENCE [LARGE SCALE GENOMIC DNA]</scope>
    <source>
        <strain evidence="5 6">34_S34</strain>
    </source>
</reference>
<protein>
    <submittedName>
        <fullName evidence="5">Carbon monoxide dehydrogenase</fullName>
    </submittedName>
</protein>
<dbReference type="InterPro" id="IPR016166">
    <property type="entry name" value="FAD-bd_PCMH"/>
</dbReference>
<dbReference type="GO" id="GO:0071949">
    <property type="term" value="F:FAD binding"/>
    <property type="evidence" value="ECO:0007669"/>
    <property type="project" value="InterPro"/>
</dbReference>
<feature type="non-terminal residue" evidence="5">
    <location>
        <position position="78"/>
    </location>
</feature>
<dbReference type="InterPro" id="IPR051312">
    <property type="entry name" value="Diverse_Substr_Oxidored"/>
</dbReference>
<dbReference type="EMBL" id="PELP01000302">
    <property type="protein sequence ID" value="RTH02802.1"/>
    <property type="molecule type" value="Genomic_DNA"/>
</dbReference>
<dbReference type="GO" id="GO:0016491">
    <property type="term" value="F:oxidoreductase activity"/>
    <property type="evidence" value="ECO:0007669"/>
    <property type="project" value="UniProtKB-KW"/>
</dbReference>
<evidence type="ECO:0000313" key="6">
    <source>
        <dbReference type="Proteomes" id="UP000286734"/>
    </source>
</evidence>
<accession>A0A430R5U9</accession>
<dbReference type="RefSeq" id="WP_172959934.1">
    <property type="nucleotide sequence ID" value="NZ_PELP01000302.1"/>
</dbReference>
<evidence type="ECO:0000259" key="4">
    <source>
        <dbReference type="PROSITE" id="PS51387"/>
    </source>
</evidence>
<evidence type="ECO:0000313" key="5">
    <source>
        <dbReference type="EMBL" id="RTH02802.1"/>
    </source>
</evidence>
<dbReference type="AlphaFoldDB" id="A0A430R5U9"/>
<dbReference type="PANTHER" id="PTHR42659:SF2">
    <property type="entry name" value="XANTHINE DEHYDROGENASE SUBUNIT C-RELATED"/>
    <property type="match status" value="1"/>
</dbReference>
<name>A0A430R5U9_THESC</name>
<keyword evidence="3" id="KW-0560">Oxidoreductase</keyword>
<gene>
    <name evidence="5" type="ORF">CSW47_09895</name>
</gene>
<dbReference type="Pfam" id="PF00941">
    <property type="entry name" value="FAD_binding_5"/>
    <property type="match status" value="1"/>
</dbReference>
<keyword evidence="1" id="KW-0285">Flavoprotein</keyword>
<sequence>MYTASFRYARPQNLDEALRLLEANPEAKLLAGGHSLIPAMKLRLATPALLVDIGRLSELKGIREENGGFFVGALTTHA</sequence>
<dbReference type="InterPro" id="IPR016167">
    <property type="entry name" value="FAD-bd_PCMH_sub1"/>
</dbReference>
<feature type="domain" description="FAD-binding PCMH-type" evidence="4">
    <location>
        <begin position="1"/>
        <end position="78"/>
    </location>
</feature>
<dbReference type="SUPFAM" id="SSF56176">
    <property type="entry name" value="FAD-binding/transporter-associated domain-like"/>
    <property type="match status" value="1"/>
</dbReference>
<evidence type="ECO:0000256" key="3">
    <source>
        <dbReference type="ARBA" id="ARBA00023002"/>
    </source>
</evidence>
<dbReference type="PROSITE" id="PS51387">
    <property type="entry name" value="FAD_PCMH"/>
    <property type="match status" value="1"/>
</dbReference>
<comment type="caution">
    <text evidence="5">The sequence shown here is derived from an EMBL/GenBank/DDBJ whole genome shotgun (WGS) entry which is preliminary data.</text>
</comment>
<dbReference type="Proteomes" id="UP000286734">
    <property type="component" value="Unassembled WGS sequence"/>
</dbReference>